<dbReference type="EMBL" id="CP001348">
    <property type="protein sequence ID" value="ACL76603.1"/>
    <property type="molecule type" value="Genomic_DNA"/>
</dbReference>
<feature type="coiled-coil region" evidence="1">
    <location>
        <begin position="100"/>
        <end position="127"/>
    </location>
</feature>
<sequence>MNMKGILVDINELTDSREMYHAKPHPFVWVFTYVLIGLVIAAVIWAAFGKKEIVVKASGQVRPESGISTVRNIVGGELESTNYRQGMAVKAGDILYIIKHDNLLLERESATKKLKKLEKELENHRIYRNCIITEENNFDSINEPVYYEKVRKLLMDIEFSQTDTAYKTTRLNEEKLLNDTQLNRNLKEIEFLKKYIKSLDNNKNYLISGDELEKQYKQKYEKYLIEKTEIQRKYDRQADDIRSNSPEAMKQSIEEEKSQLRAYQTLKKSVSESKNNFPSGDRYSYLYTDYENRLNLLKNTFEEKKRIYEAYLSLSGVAITKSELEDARIQMQNTEGEYTAYKSKFLSELEKNIKNIEISIKEKESKVSGTRDKQGLLDLNEKDRQNSLKALYFQERNDAAQAIDNLADKVGTMKQKNVLCDAELKTIANADGNNEDSLNYSLVERTKVQEIVAADEKIKAVTDSITGVKENIKKLELCISNAIVKASVNGIVNIITEIYPGDLVAEGAEILTIIPDTGSAFKMQMTVSNKDIGEIHTGDTVKYSFAALPYREYGQAAGKIINISKDAVNNAEGQSYYIVEATVPVTKLTSNSGRQGEIKAGMICEANVITKQKSFLRYFLEKIKLLD</sequence>
<dbReference type="Gene3D" id="2.40.30.170">
    <property type="match status" value="1"/>
</dbReference>
<dbReference type="eggNOG" id="COG0845">
    <property type="taxonomic scope" value="Bacteria"/>
</dbReference>
<keyword evidence="2" id="KW-0812">Transmembrane</keyword>
<dbReference type="InterPro" id="IPR050739">
    <property type="entry name" value="MFP"/>
</dbReference>
<keyword evidence="6" id="KW-1185">Reference proteome</keyword>
<evidence type="ECO:0000313" key="6">
    <source>
        <dbReference type="Proteomes" id="UP000001349"/>
    </source>
</evidence>
<keyword evidence="2" id="KW-1133">Transmembrane helix</keyword>
<evidence type="ECO:0000313" key="5">
    <source>
        <dbReference type="EMBL" id="ACL76603.1"/>
    </source>
</evidence>
<dbReference type="Proteomes" id="UP000001349">
    <property type="component" value="Chromosome"/>
</dbReference>
<protein>
    <submittedName>
        <fullName evidence="5">Uncharacterized protein</fullName>
    </submittedName>
</protein>
<reference evidence="5 6" key="1">
    <citation type="submission" date="2009-01" db="EMBL/GenBank/DDBJ databases">
        <title>Complete sequence of Clostridium cellulolyticum H10.</title>
        <authorList>
            <consortium name="US DOE Joint Genome Institute"/>
            <person name="Lucas S."/>
            <person name="Copeland A."/>
            <person name="Lapidus A."/>
            <person name="Glavina del Rio T."/>
            <person name="Dalin E."/>
            <person name="Tice H."/>
            <person name="Bruce D."/>
            <person name="Goodwin L."/>
            <person name="Pitluck S."/>
            <person name="Chertkov O."/>
            <person name="Saunders E."/>
            <person name="Brettin T."/>
            <person name="Detter J.C."/>
            <person name="Han C."/>
            <person name="Larimer F."/>
            <person name="Land M."/>
            <person name="Hauser L."/>
            <person name="Kyrpides N."/>
            <person name="Ivanova N."/>
            <person name="Zhou J."/>
            <person name="Richardson P."/>
        </authorList>
    </citation>
    <scope>NUCLEOTIDE SEQUENCE [LARGE SCALE GENOMIC DNA]</scope>
    <source>
        <strain evidence="6">ATCC 35319 / DSM 5812 / JCM 6584 / H10</strain>
    </source>
</reference>
<gene>
    <name evidence="5" type="ordered locus">Ccel_2264</name>
</gene>
<dbReference type="KEGG" id="cce:Ccel_2264"/>
<feature type="domain" description="LcnD-like long helical bundle" evidence="3">
    <location>
        <begin position="179"/>
        <end position="405"/>
    </location>
</feature>
<name>B8I4U9_RUMCH</name>
<dbReference type="InterPro" id="IPR058794">
    <property type="entry name" value="HB_LcnD"/>
</dbReference>
<evidence type="ECO:0000259" key="3">
    <source>
        <dbReference type="Pfam" id="PF25887"/>
    </source>
</evidence>
<feature type="domain" description="AprE-like beta-barrel" evidence="4">
    <location>
        <begin position="523"/>
        <end position="610"/>
    </location>
</feature>
<dbReference type="PANTHER" id="PTHR30386">
    <property type="entry name" value="MEMBRANE FUSION SUBUNIT OF EMRAB-TOLC MULTIDRUG EFFLUX PUMP"/>
    <property type="match status" value="1"/>
</dbReference>
<proteinExistence type="predicted"/>
<dbReference type="STRING" id="394503.Ccel_2264"/>
<organism evidence="5 6">
    <name type="scientific">Ruminiclostridium cellulolyticum (strain ATCC 35319 / DSM 5812 / JCM 6584 / H10)</name>
    <name type="common">Clostridium cellulolyticum</name>
    <dbReference type="NCBI Taxonomy" id="394503"/>
    <lineage>
        <taxon>Bacteria</taxon>
        <taxon>Bacillati</taxon>
        <taxon>Bacillota</taxon>
        <taxon>Clostridia</taxon>
        <taxon>Eubacteriales</taxon>
        <taxon>Oscillospiraceae</taxon>
        <taxon>Ruminiclostridium</taxon>
    </lineage>
</organism>
<accession>B8I4U9</accession>
<feature type="transmembrane region" description="Helical" evidence="2">
    <location>
        <begin position="27"/>
        <end position="48"/>
    </location>
</feature>
<dbReference type="InterPro" id="IPR058982">
    <property type="entry name" value="Beta-barrel_AprE"/>
</dbReference>
<evidence type="ECO:0000256" key="2">
    <source>
        <dbReference type="SAM" id="Phobius"/>
    </source>
</evidence>
<dbReference type="Pfam" id="PF25887">
    <property type="entry name" value="HB_LcnD"/>
    <property type="match status" value="1"/>
</dbReference>
<dbReference type="eggNOG" id="COG1566">
    <property type="taxonomic scope" value="Bacteria"/>
</dbReference>
<evidence type="ECO:0000259" key="4">
    <source>
        <dbReference type="Pfam" id="PF26002"/>
    </source>
</evidence>
<feature type="coiled-coil region" evidence="1">
    <location>
        <begin position="287"/>
        <end position="366"/>
    </location>
</feature>
<keyword evidence="1" id="KW-0175">Coiled coil</keyword>
<evidence type="ECO:0000256" key="1">
    <source>
        <dbReference type="SAM" id="Coils"/>
    </source>
</evidence>
<dbReference type="SUPFAM" id="SSF111369">
    <property type="entry name" value="HlyD-like secretion proteins"/>
    <property type="match status" value="1"/>
</dbReference>
<dbReference type="PANTHER" id="PTHR30386:SF28">
    <property type="entry name" value="EXPORTED PROTEIN"/>
    <property type="match status" value="1"/>
</dbReference>
<dbReference type="Pfam" id="PF26002">
    <property type="entry name" value="Beta-barrel_AprE"/>
    <property type="match status" value="1"/>
</dbReference>
<dbReference type="AlphaFoldDB" id="B8I4U9"/>
<dbReference type="HOGENOM" id="CLU_023976_7_1_9"/>
<keyword evidence="2" id="KW-0472">Membrane</keyword>